<evidence type="ECO:0000256" key="1">
    <source>
        <dbReference type="ARBA" id="ARBA00004613"/>
    </source>
</evidence>
<dbReference type="Proteomes" id="UP001415857">
    <property type="component" value="Unassembled WGS sequence"/>
</dbReference>
<keyword evidence="5" id="KW-0378">Hydrolase</keyword>
<dbReference type="PROSITE" id="PS01098">
    <property type="entry name" value="LIPASE_GDSL_SER"/>
    <property type="match status" value="1"/>
</dbReference>
<dbReference type="GO" id="GO:0005576">
    <property type="term" value="C:extracellular region"/>
    <property type="evidence" value="ECO:0007669"/>
    <property type="project" value="UniProtKB-SubCell"/>
</dbReference>
<evidence type="ECO:0000256" key="2">
    <source>
        <dbReference type="ARBA" id="ARBA00008668"/>
    </source>
</evidence>
<sequence>MGLAYILGRFKMDNLFHPSSHRLYIAQNYHCHLQSPEPIFNFFYMRRVSVKRMITIFDRCLWFAATVLLILRYCSNGVQGSQQVPALYVFGDSLVDTGNNNNLNSIAKSNYLPYGCDFNRGPTGRFSNGKTIVDMLDFGVSGEMLGVPSPPAVFRSHNSWSPNTWRCELRFSSCWHP</sequence>
<comment type="similarity">
    <text evidence="2">Belongs to the 'GDSL' lipolytic enzyme family.</text>
</comment>
<comment type="subcellular location">
    <subcellularLocation>
        <location evidence="1">Secreted</location>
    </subcellularLocation>
</comment>
<protein>
    <recommendedName>
        <fullName evidence="10">GDSL esterase/lipase</fullName>
    </recommendedName>
</protein>
<evidence type="ECO:0000313" key="9">
    <source>
        <dbReference type="Proteomes" id="UP001415857"/>
    </source>
</evidence>
<evidence type="ECO:0000256" key="5">
    <source>
        <dbReference type="ARBA" id="ARBA00022801"/>
    </source>
</evidence>
<evidence type="ECO:0000313" key="8">
    <source>
        <dbReference type="EMBL" id="KAK9270512.1"/>
    </source>
</evidence>
<gene>
    <name evidence="8" type="ORF">L1049_026093</name>
</gene>
<dbReference type="PANTHER" id="PTHR45650:SF8">
    <property type="entry name" value="GDSL ESTERASE_LIPASE"/>
    <property type="match status" value="1"/>
</dbReference>
<keyword evidence="9" id="KW-1185">Reference proteome</keyword>
<accession>A0AAP0NC46</accession>
<reference evidence="8 9" key="1">
    <citation type="journal article" date="2024" name="Plant J.">
        <title>Genome sequences and population genomics reveal climatic adaptation and genomic divergence between two closely related sweetgum species.</title>
        <authorList>
            <person name="Xu W.Q."/>
            <person name="Ren C.Q."/>
            <person name="Zhang X.Y."/>
            <person name="Comes H.P."/>
            <person name="Liu X.H."/>
            <person name="Li Y.G."/>
            <person name="Kettle C.J."/>
            <person name="Jalonen R."/>
            <person name="Gaisberger H."/>
            <person name="Ma Y.Z."/>
            <person name="Qiu Y.X."/>
        </authorList>
    </citation>
    <scope>NUCLEOTIDE SEQUENCE [LARGE SCALE GENOMIC DNA]</scope>
    <source>
        <strain evidence="8">Hangzhou</strain>
    </source>
</reference>
<organism evidence="8 9">
    <name type="scientific">Liquidambar formosana</name>
    <name type="common">Formosan gum</name>
    <dbReference type="NCBI Taxonomy" id="63359"/>
    <lineage>
        <taxon>Eukaryota</taxon>
        <taxon>Viridiplantae</taxon>
        <taxon>Streptophyta</taxon>
        <taxon>Embryophyta</taxon>
        <taxon>Tracheophyta</taxon>
        <taxon>Spermatophyta</taxon>
        <taxon>Magnoliopsida</taxon>
        <taxon>eudicotyledons</taxon>
        <taxon>Gunneridae</taxon>
        <taxon>Pentapetalae</taxon>
        <taxon>Saxifragales</taxon>
        <taxon>Altingiaceae</taxon>
        <taxon>Liquidambar</taxon>
    </lineage>
</organism>
<dbReference type="InterPro" id="IPR051238">
    <property type="entry name" value="GDSL_esterase/lipase"/>
</dbReference>
<keyword evidence="6" id="KW-0442">Lipid degradation</keyword>
<evidence type="ECO:0000256" key="4">
    <source>
        <dbReference type="ARBA" id="ARBA00022729"/>
    </source>
</evidence>
<dbReference type="EMBL" id="JBBPBK010000014">
    <property type="protein sequence ID" value="KAK9270512.1"/>
    <property type="molecule type" value="Genomic_DNA"/>
</dbReference>
<dbReference type="GO" id="GO:0016042">
    <property type="term" value="P:lipid catabolic process"/>
    <property type="evidence" value="ECO:0007669"/>
    <property type="project" value="UniProtKB-KW"/>
</dbReference>
<evidence type="ECO:0008006" key="10">
    <source>
        <dbReference type="Google" id="ProtNLM"/>
    </source>
</evidence>
<dbReference type="GO" id="GO:0016298">
    <property type="term" value="F:lipase activity"/>
    <property type="evidence" value="ECO:0007669"/>
    <property type="project" value="InterPro"/>
</dbReference>
<evidence type="ECO:0000256" key="7">
    <source>
        <dbReference type="ARBA" id="ARBA00023098"/>
    </source>
</evidence>
<dbReference type="PANTHER" id="PTHR45650">
    <property type="entry name" value="GDSL-LIKE LIPASE/ACYLHYDROLASE-RELATED"/>
    <property type="match status" value="1"/>
</dbReference>
<keyword evidence="7" id="KW-0443">Lipid metabolism</keyword>
<evidence type="ECO:0000256" key="6">
    <source>
        <dbReference type="ARBA" id="ARBA00022963"/>
    </source>
</evidence>
<proteinExistence type="inferred from homology"/>
<dbReference type="AlphaFoldDB" id="A0AAP0NC46"/>
<evidence type="ECO:0000256" key="3">
    <source>
        <dbReference type="ARBA" id="ARBA00022525"/>
    </source>
</evidence>
<keyword evidence="4" id="KW-0732">Signal</keyword>
<dbReference type="Gene3D" id="3.40.50.1110">
    <property type="entry name" value="SGNH hydrolase"/>
    <property type="match status" value="1"/>
</dbReference>
<dbReference type="InterPro" id="IPR008265">
    <property type="entry name" value="Lipase_GDSL_AS"/>
</dbReference>
<comment type="caution">
    <text evidence="8">The sequence shown here is derived from an EMBL/GenBank/DDBJ whole genome shotgun (WGS) entry which is preliminary data.</text>
</comment>
<dbReference type="InterPro" id="IPR036514">
    <property type="entry name" value="SGNH_hydro_sf"/>
</dbReference>
<name>A0AAP0NC46_LIQFO</name>
<keyword evidence="3" id="KW-0964">Secreted</keyword>